<keyword evidence="6" id="KW-0325">Glycoprotein</keyword>
<evidence type="ECO:0000256" key="3">
    <source>
        <dbReference type="ARBA" id="ARBA00022692"/>
    </source>
</evidence>
<feature type="transmembrane region" description="Helical" evidence="8">
    <location>
        <begin position="118"/>
        <end position="140"/>
    </location>
</feature>
<evidence type="ECO:0000313" key="9">
    <source>
        <dbReference type="EMBL" id="KAG8551257.1"/>
    </source>
</evidence>
<dbReference type="GO" id="GO:0071914">
    <property type="term" value="C:prominosome"/>
    <property type="evidence" value="ECO:0007669"/>
    <property type="project" value="TreeGrafter"/>
</dbReference>
<sequence length="795" mass="87429">MEYGNLTNPTYSPAAAPQTGPMQVFSSMVHSYLDLVQRNAFPPAFLSKVLRTGDFANIDYKEVLMYEVGYLVALAIGALFIILLTLVGLFFACCRCCGNCGGKMYQKQTKHITCRRRFQYFFLLVITLIILAGDICAFYSNSKITQSVNSSFQSLNDTMNNLKTYINTVPQDVDIIINASHVPIALANSSILAIGPVLGGKIKGSVEVQANKTLDTIQTTVNVLNSTAVSLRAVNTSFNALQTTQDQVVQNLTTIRNQINQTLHSCGSSCTSAVSVSDLTLDANFQSIPDFSSQLSSIDGFLNSGVESNVQKARQTLNDIPQMVNNQTKKSVQDVQDQLANINQKIQEVRSSISIVDQLNTVNSFFDTVSGNATKLQPDVVKYDYYRWIVGICLSCIILLVVVCNLFGLLLGPCGQNSSKDPTERSCSSNSGGDFFIAGAAFSFLFAWLLMLVTAVLFAAGGNVYTSVCKPWSSRQLYQAVDENVNLSKLLGTDLNNRNLTTVYNDCHNDDSLWNTLNLNSMYNLDSYLNISEYTAQVNSILDNTNITIDSITFLSTSQKDKITEVATSGIDNNDFSNFKQQVSKNITKTNLLSFATQLKNLAAANPTYASDLTNEANALQSLQNSIDATLVPQIAKLNTSINNLQASAKLLPTSLNATLKSIADAQTFVDTKVVSVVKNETKDFLNTIIGYFESYITWAKKMLTENLARCGPLANALDSVEVIACQYLVDNLNAFWFSLGWCTIFFIPSIITGVKLAKHYRRMKTSDVYETPDDHMEMRATSQQFLIPRVTAKS</sequence>
<dbReference type="GO" id="GO:0009986">
    <property type="term" value="C:cell surface"/>
    <property type="evidence" value="ECO:0007669"/>
    <property type="project" value="TreeGrafter"/>
</dbReference>
<keyword evidence="3 8" id="KW-0812">Transmembrane</keyword>
<accession>A0AAV6ZQ05</accession>
<feature type="transmembrane region" description="Helical" evidence="8">
    <location>
        <begin position="70"/>
        <end position="97"/>
    </location>
</feature>
<name>A0AAV6ZQ05_ENGPU</name>
<keyword evidence="10" id="KW-1185">Reference proteome</keyword>
<dbReference type="GO" id="GO:0005929">
    <property type="term" value="C:cilium"/>
    <property type="evidence" value="ECO:0007669"/>
    <property type="project" value="TreeGrafter"/>
</dbReference>
<evidence type="ECO:0000313" key="10">
    <source>
        <dbReference type="Proteomes" id="UP000824782"/>
    </source>
</evidence>
<organism evidence="9 10">
    <name type="scientific">Engystomops pustulosus</name>
    <name type="common">Tungara frog</name>
    <name type="synonym">Physalaemus pustulosus</name>
    <dbReference type="NCBI Taxonomy" id="76066"/>
    <lineage>
        <taxon>Eukaryota</taxon>
        <taxon>Metazoa</taxon>
        <taxon>Chordata</taxon>
        <taxon>Craniata</taxon>
        <taxon>Vertebrata</taxon>
        <taxon>Euteleostomi</taxon>
        <taxon>Amphibia</taxon>
        <taxon>Batrachia</taxon>
        <taxon>Anura</taxon>
        <taxon>Neobatrachia</taxon>
        <taxon>Hyloidea</taxon>
        <taxon>Leptodactylidae</taxon>
        <taxon>Leiuperinae</taxon>
        <taxon>Engystomops</taxon>
    </lineage>
</organism>
<comment type="caution">
    <text evidence="9">The sequence shown here is derived from an EMBL/GenBank/DDBJ whole genome shotgun (WGS) entry which is preliminary data.</text>
</comment>
<dbReference type="GO" id="GO:0031528">
    <property type="term" value="C:microvillus membrane"/>
    <property type="evidence" value="ECO:0007669"/>
    <property type="project" value="UniProtKB-SubCell"/>
</dbReference>
<comment type="subcellular location">
    <subcellularLocation>
        <location evidence="1">Cell projection</location>
        <location evidence="1">Microvillus membrane</location>
        <topology evidence="1">Multi-pass membrane protein</topology>
    </subcellularLocation>
</comment>
<dbReference type="Pfam" id="PF05478">
    <property type="entry name" value="Prominin"/>
    <property type="match status" value="1"/>
</dbReference>
<dbReference type="PANTHER" id="PTHR22730">
    <property type="entry name" value="PROMININ PROM PROTEIN"/>
    <property type="match status" value="1"/>
</dbReference>
<dbReference type="InterPro" id="IPR008795">
    <property type="entry name" value="Prominin"/>
</dbReference>
<evidence type="ECO:0000256" key="4">
    <source>
        <dbReference type="ARBA" id="ARBA00022989"/>
    </source>
</evidence>
<feature type="transmembrane region" description="Helical" evidence="8">
    <location>
        <begin position="735"/>
        <end position="755"/>
    </location>
</feature>
<evidence type="ECO:0000256" key="5">
    <source>
        <dbReference type="ARBA" id="ARBA00023136"/>
    </source>
</evidence>
<dbReference type="EMBL" id="WNYA01000011">
    <property type="protein sequence ID" value="KAG8551257.1"/>
    <property type="molecule type" value="Genomic_DNA"/>
</dbReference>
<proteinExistence type="inferred from homology"/>
<dbReference type="Proteomes" id="UP000824782">
    <property type="component" value="Unassembled WGS sequence"/>
</dbReference>
<reference evidence="9" key="1">
    <citation type="thesis" date="2020" institute="ProQuest LLC" country="789 East Eisenhower Parkway, Ann Arbor, MI, USA">
        <title>Comparative Genomics and Chromosome Evolution.</title>
        <authorList>
            <person name="Mudd A.B."/>
        </authorList>
    </citation>
    <scope>NUCLEOTIDE SEQUENCE</scope>
    <source>
        <strain evidence="9">237g6f4</strain>
        <tissue evidence="9">Blood</tissue>
    </source>
</reference>
<dbReference type="GO" id="GO:0016324">
    <property type="term" value="C:apical plasma membrane"/>
    <property type="evidence" value="ECO:0007669"/>
    <property type="project" value="TreeGrafter"/>
</dbReference>
<evidence type="ECO:0000256" key="8">
    <source>
        <dbReference type="SAM" id="Phobius"/>
    </source>
</evidence>
<protein>
    <submittedName>
        <fullName evidence="9">Uncharacterized protein</fullName>
    </submittedName>
</protein>
<comment type="similarity">
    <text evidence="2">Belongs to the prominin family.</text>
</comment>
<dbReference type="PANTHER" id="PTHR22730:SF4">
    <property type="entry name" value="PROMININ-1-A-LIKE"/>
    <property type="match status" value="1"/>
</dbReference>
<evidence type="ECO:0000256" key="1">
    <source>
        <dbReference type="ARBA" id="ARBA00004475"/>
    </source>
</evidence>
<feature type="transmembrane region" description="Helical" evidence="8">
    <location>
        <begin position="435"/>
        <end position="460"/>
    </location>
</feature>
<dbReference type="GO" id="GO:0015485">
    <property type="term" value="F:cholesterol binding"/>
    <property type="evidence" value="ECO:0007669"/>
    <property type="project" value="TreeGrafter"/>
</dbReference>
<keyword evidence="4 8" id="KW-1133">Transmembrane helix</keyword>
<dbReference type="AlphaFoldDB" id="A0AAV6ZQ05"/>
<evidence type="ECO:0000256" key="7">
    <source>
        <dbReference type="SAM" id="Coils"/>
    </source>
</evidence>
<evidence type="ECO:0000256" key="2">
    <source>
        <dbReference type="ARBA" id="ARBA00006058"/>
    </source>
</evidence>
<keyword evidence="7" id="KW-0175">Coiled coil</keyword>
<gene>
    <name evidence="9" type="ORF">GDO81_004026</name>
</gene>
<keyword evidence="5 8" id="KW-0472">Membrane</keyword>
<evidence type="ECO:0000256" key="6">
    <source>
        <dbReference type="ARBA" id="ARBA00023180"/>
    </source>
</evidence>
<dbReference type="EMBL" id="WNYA01000011">
    <property type="protein sequence ID" value="KAG8551256.1"/>
    <property type="molecule type" value="Genomic_DNA"/>
</dbReference>
<feature type="transmembrane region" description="Helical" evidence="8">
    <location>
        <begin position="385"/>
        <end position="414"/>
    </location>
</feature>
<feature type="coiled-coil region" evidence="7">
    <location>
        <begin position="325"/>
        <end position="352"/>
    </location>
</feature>